<comment type="caution">
    <text evidence="1">The sequence shown here is derived from an EMBL/GenBank/DDBJ whole genome shotgun (WGS) entry which is preliminary data.</text>
</comment>
<sequence length="293" mass="32918">MTHKSITFLALHGFIYIWNNFSHVGSTNYIELEEEAEDRYTFVVSIQDRSYPNHIKNPERSHICSGTLVSYRHVLTAAHCLQSERKLKYLEVLVGSPNLKNSKSYYPQLWISYAHWAKKTNKVVKFDENDVAIMMLSSEVDEKNVIPAVLSKKKTSETYGFNGFAAGWGSVNDVEAAESMQKAQVTVVGNGMCQEYYKDVTGLRKEDAEIYTCTISTSHELLSSGESGGPMYYKGNILLGVNTGLWTKTSDGSRVVSIYAAIDHLRTFIKEAIKIDDENKCLVAVYWCLASSS</sequence>
<evidence type="ECO:0000313" key="1">
    <source>
        <dbReference type="EMBL" id="KAJ8670243.1"/>
    </source>
</evidence>
<dbReference type="Proteomes" id="UP001239111">
    <property type="component" value="Chromosome 3"/>
</dbReference>
<reference evidence="1" key="1">
    <citation type="submission" date="2023-04" db="EMBL/GenBank/DDBJ databases">
        <title>A chromosome-level genome assembly of the parasitoid wasp Eretmocerus hayati.</title>
        <authorList>
            <person name="Zhong Y."/>
            <person name="Liu S."/>
            <person name="Liu Y."/>
        </authorList>
    </citation>
    <scope>NUCLEOTIDE SEQUENCE</scope>
    <source>
        <strain evidence="1">ZJU_SS_LIU_2023</strain>
    </source>
</reference>
<organism evidence="1 2">
    <name type="scientific">Eretmocerus hayati</name>
    <dbReference type="NCBI Taxonomy" id="131215"/>
    <lineage>
        <taxon>Eukaryota</taxon>
        <taxon>Metazoa</taxon>
        <taxon>Ecdysozoa</taxon>
        <taxon>Arthropoda</taxon>
        <taxon>Hexapoda</taxon>
        <taxon>Insecta</taxon>
        <taxon>Pterygota</taxon>
        <taxon>Neoptera</taxon>
        <taxon>Endopterygota</taxon>
        <taxon>Hymenoptera</taxon>
        <taxon>Apocrita</taxon>
        <taxon>Proctotrupomorpha</taxon>
        <taxon>Chalcidoidea</taxon>
        <taxon>Aphelinidae</taxon>
        <taxon>Aphelininae</taxon>
        <taxon>Eretmocerus</taxon>
    </lineage>
</organism>
<dbReference type="EMBL" id="CM056743">
    <property type="protein sequence ID" value="KAJ8670243.1"/>
    <property type="molecule type" value="Genomic_DNA"/>
</dbReference>
<name>A0ACC2NH64_9HYME</name>
<accession>A0ACC2NH64</accession>
<keyword evidence="2" id="KW-1185">Reference proteome</keyword>
<proteinExistence type="predicted"/>
<gene>
    <name evidence="1" type="ORF">QAD02_001502</name>
</gene>
<protein>
    <submittedName>
        <fullName evidence="1">Uncharacterized protein</fullName>
    </submittedName>
</protein>
<evidence type="ECO:0000313" key="2">
    <source>
        <dbReference type="Proteomes" id="UP001239111"/>
    </source>
</evidence>